<sequence>MGRFSTDIEVELVQSPTSRYFVREESSLGGALSRITDEVMMRLVLHGGVLGGGSYVILRDTRGGEMRITRGWFGRVTVSTTRDTQKDAFVRRFDLDVGRGTSFDDPYGNRARVRRIRHRDFRPFESAGRETT</sequence>
<accession>A0A1F7U804</accession>
<organism evidence="1 2">
    <name type="scientific">Candidatus Uhrbacteria bacterium RIFCSPHIGHO2_02_FULL_60_10</name>
    <dbReference type="NCBI Taxonomy" id="1802392"/>
    <lineage>
        <taxon>Bacteria</taxon>
        <taxon>Candidatus Uhriibacteriota</taxon>
    </lineage>
</organism>
<dbReference type="EMBL" id="MGEA01000027">
    <property type="protein sequence ID" value="OGL74392.1"/>
    <property type="molecule type" value="Genomic_DNA"/>
</dbReference>
<evidence type="ECO:0000313" key="1">
    <source>
        <dbReference type="EMBL" id="OGL74392.1"/>
    </source>
</evidence>
<reference evidence="1 2" key="1">
    <citation type="journal article" date="2016" name="Nat. Commun.">
        <title>Thousands of microbial genomes shed light on interconnected biogeochemical processes in an aquifer system.</title>
        <authorList>
            <person name="Anantharaman K."/>
            <person name="Brown C.T."/>
            <person name="Hug L.A."/>
            <person name="Sharon I."/>
            <person name="Castelle C.J."/>
            <person name="Probst A.J."/>
            <person name="Thomas B.C."/>
            <person name="Singh A."/>
            <person name="Wilkins M.J."/>
            <person name="Karaoz U."/>
            <person name="Brodie E.L."/>
            <person name="Williams K.H."/>
            <person name="Hubbard S.S."/>
            <person name="Banfield J.F."/>
        </authorList>
    </citation>
    <scope>NUCLEOTIDE SEQUENCE [LARGE SCALE GENOMIC DNA]</scope>
</reference>
<protein>
    <submittedName>
        <fullName evidence="1">Uncharacterized protein</fullName>
    </submittedName>
</protein>
<evidence type="ECO:0000313" key="2">
    <source>
        <dbReference type="Proteomes" id="UP000177088"/>
    </source>
</evidence>
<dbReference type="AlphaFoldDB" id="A0A1F7U804"/>
<gene>
    <name evidence="1" type="ORF">A3C96_03810</name>
</gene>
<comment type="caution">
    <text evidence="1">The sequence shown here is derived from an EMBL/GenBank/DDBJ whole genome shotgun (WGS) entry which is preliminary data.</text>
</comment>
<dbReference type="Proteomes" id="UP000177088">
    <property type="component" value="Unassembled WGS sequence"/>
</dbReference>
<proteinExistence type="predicted"/>
<name>A0A1F7U804_9BACT</name>